<sequence length="115" mass="13045">MSAYSKGNMNEMTKTSVVIRNARALSDHAYDTFGRAIVIRFPHPYPENGVVGEEGAITMRNHESQPRKTQEGKEVNNKKSYIEQIAIFYAKGSTCQMVLNTTGEKTLWKEKEVFI</sequence>
<dbReference type="Proteomes" id="UP000887013">
    <property type="component" value="Unassembled WGS sequence"/>
</dbReference>
<name>A0A8X6QP59_NEPPI</name>
<organism evidence="1 2">
    <name type="scientific">Nephila pilipes</name>
    <name type="common">Giant wood spider</name>
    <name type="synonym">Nephila maculata</name>
    <dbReference type="NCBI Taxonomy" id="299642"/>
    <lineage>
        <taxon>Eukaryota</taxon>
        <taxon>Metazoa</taxon>
        <taxon>Ecdysozoa</taxon>
        <taxon>Arthropoda</taxon>
        <taxon>Chelicerata</taxon>
        <taxon>Arachnida</taxon>
        <taxon>Araneae</taxon>
        <taxon>Araneomorphae</taxon>
        <taxon>Entelegynae</taxon>
        <taxon>Araneoidea</taxon>
        <taxon>Nephilidae</taxon>
        <taxon>Nephila</taxon>
    </lineage>
</organism>
<comment type="caution">
    <text evidence="1">The sequence shown here is derived from an EMBL/GenBank/DDBJ whole genome shotgun (WGS) entry which is preliminary data.</text>
</comment>
<dbReference type="AlphaFoldDB" id="A0A8X6QP59"/>
<reference evidence="1" key="1">
    <citation type="submission" date="2020-08" db="EMBL/GenBank/DDBJ databases">
        <title>Multicomponent nature underlies the extraordinary mechanical properties of spider dragline silk.</title>
        <authorList>
            <person name="Kono N."/>
            <person name="Nakamura H."/>
            <person name="Mori M."/>
            <person name="Yoshida Y."/>
            <person name="Ohtoshi R."/>
            <person name="Malay A.D."/>
            <person name="Moran D.A.P."/>
            <person name="Tomita M."/>
            <person name="Numata K."/>
            <person name="Arakawa K."/>
        </authorList>
    </citation>
    <scope>NUCLEOTIDE SEQUENCE</scope>
</reference>
<dbReference type="EMBL" id="BMAW01130465">
    <property type="protein sequence ID" value="GFU35206.1"/>
    <property type="molecule type" value="Genomic_DNA"/>
</dbReference>
<evidence type="ECO:0000313" key="2">
    <source>
        <dbReference type="Proteomes" id="UP000887013"/>
    </source>
</evidence>
<evidence type="ECO:0000313" key="1">
    <source>
        <dbReference type="EMBL" id="GFU35206.1"/>
    </source>
</evidence>
<protein>
    <submittedName>
        <fullName evidence="1">Uncharacterized protein</fullName>
    </submittedName>
</protein>
<accession>A0A8X6QP59</accession>
<keyword evidence="2" id="KW-1185">Reference proteome</keyword>
<proteinExistence type="predicted"/>
<gene>
    <name evidence="1" type="ORF">NPIL_175591</name>
</gene>